<dbReference type="Proteomes" id="UP001152795">
    <property type="component" value="Unassembled WGS sequence"/>
</dbReference>
<dbReference type="EMBL" id="CACRXK020006400">
    <property type="protein sequence ID" value="CAB4009283.1"/>
    <property type="molecule type" value="Genomic_DNA"/>
</dbReference>
<organism evidence="2 3">
    <name type="scientific">Paramuricea clavata</name>
    <name type="common">Red gorgonian</name>
    <name type="synonym">Violescent sea-whip</name>
    <dbReference type="NCBI Taxonomy" id="317549"/>
    <lineage>
        <taxon>Eukaryota</taxon>
        <taxon>Metazoa</taxon>
        <taxon>Cnidaria</taxon>
        <taxon>Anthozoa</taxon>
        <taxon>Octocorallia</taxon>
        <taxon>Malacalcyonacea</taxon>
        <taxon>Plexauridae</taxon>
        <taxon>Paramuricea</taxon>
    </lineage>
</organism>
<comment type="caution">
    <text evidence="2">The sequence shown here is derived from an EMBL/GenBank/DDBJ whole genome shotgun (WGS) entry which is preliminary data.</text>
</comment>
<evidence type="ECO:0000256" key="1">
    <source>
        <dbReference type="SAM" id="MobiDB-lite"/>
    </source>
</evidence>
<accession>A0A6S7HYS2</accession>
<sequence length="54" mass="6226">PFVFLWVPTGKRAKMVKEKQKKSANPAKDETKKQDNCGDESKERQLNHQKVQGN</sequence>
<gene>
    <name evidence="2" type="ORF">PACLA_8A023333</name>
</gene>
<feature type="region of interest" description="Disordered" evidence="1">
    <location>
        <begin position="7"/>
        <end position="54"/>
    </location>
</feature>
<dbReference type="AlphaFoldDB" id="A0A6S7HYS2"/>
<name>A0A6S7HYS2_PARCT</name>
<keyword evidence="3" id="KW-1185">Reference proteome</keyword>
<feature type="non-terminal residue" evidence="2">
    <location>
        <position position="54"/>
    </location>
</feature>
<evidence type="ECO:0000313" key="3">
    <source>
        <dbReference type="Proteomes" id="UP001152795"/>
    </source>
</evidence>
<proteinExistence type="predicted"/>
<feature type="compositionally biased region" description="Basic and acidic residues" evidence="1">
    <location>
        <begin position="27"/>
        <end position="46"/>
    </location>
</feature>
<evidence type="ECO:0000313" key="2">
    <source>
        <dbReference type="EMBL" id="CAB4009283.1"/>
    </source>
</evidence>
<reference evidence="2" key="1">
    <citation type="submission" date="2020-04" db="EMBL/GenBank/DDBJ databases">
        <authorList>
            <person name="Alioto T."/>
            <person name="Alioto T."/>
            <person name="Gomez Garrido J."/>
        </authorList>
    </citation>
    <scope>NUCLEOTIDE SEQUENCE</scope>
    <source>
        <strain evidence="2">A484AB</strain>
    </source>
</reference>
<feature type="compositionally biased region" description="Basic residues" evidence="1">
    <location>
        <begin position="11"/>
        <end position="22"/>
    </location>
</feature>
<protein>
    <submittedName>
        <fullName evidence="2">Uncharacterized protein</fullName>
    </submittedName>
</protein>